<dbReference type="GO" id="GO:0005634">
    <property type="term" value="C:nucleus"/>
    <property type="evidence" value="ECO:0007669"/>
    <property type="project" value="UniProtKB-SubCell"/>
</dbReference>
<evidence type="ECO:0000256" key="7">
    <source>
        <dbReference type="ARBA" id="ARBA00023242"/>
    </source>
</evidence>
<proteinExistence type="inferred from homology"/>
<accession>A0A834TGL3</accession>
<evidence type="ECO:0000256" key="1">
    <source>
        <dbReference type="ARBA" id="ARBA00001968"/>
    </source>
</evidence>
<comment type="subcellular location">
    <subcellularLocation>
        <location evidence="2">Nucleus</location>
    </subcellularLocation>
</comment>
<dbReference type="PANTHER" id="PTHR22930">
    <property type="match status" value="1"/>
</dbReference>
<gene>
    <name evidence="11" type="ORF">G2W53_026054</name>
</gene>
<dbReference type="Pfam" id="PF13359">
    <property type="entry name" value="DDE_Tnp_4"/>
    <property type="match status" value="1"/>
</dbReference>
<evidence type="ECO:0000256" key="8">
    <source>
        <dbReference type="SAM" id="MobiDB-lite"/>
    </source>
</evidence>
<organism evidence="11 12">
    <name type="scientific">Senna tora</name>
    <dbReference type="NCBI Taxonomy" id="362788"/>
    <lineage>
        <taxon>Eukaryota</taxon>
        <taxon>Viridiplantae</taxon>
        <taxon>Streptophyta</taxon>
        <taxon>Embryophyta</taxon>
        <taxon>Tracheophyta</taxon>
        <taxon>Spermatophyta</taxon>
        <taxon>Magnoliopsida</taxon>
        <taxon>eudicotyledons</taxon>
        <taxon>Gunneridae</taxon>
        <taxon>Pentapetalae</taxon>
        <taxon>rosids</taxon>
        <taxon>fabids</taxon>
        <taxon>Fabales</taxon>
        <taxon>Fabaceae</taxon>
        <taxon>Caesalpinioideae</taxon>
        <taxon>Cassia clade</taxon>
        <taxon>Senna</taxon>
    </lineage>
</organism>
<feature type="domain" description="DDE Tnp4" evidence="9">
    <location>
        <begin position="291"/>
        <end position="454"/>
    </location>
</feature>
<dbReference type="Proteomes" id="UP000634136">
    <property type="component" value="Unassembled WGS sequence"/>
</dbReference>
<keyword evidence="6" id="KW-0378">Hydrolase</keyword>
<dbReference type="Pfam" id="PF26138">
    <property type="entry name" value="DUF8040"/>
    <property type="match status" value="1"/>
</dbReference>
<protein>
    <submittedName>
        <fullName evidence="11">Putative nuclease HARBI1</fullName>
    </submittedName>
</protein>
<comment type="caution">
    <text evidence="11">The sequence shown here is derived from an EMBL/GenBank/DDBJ whole genome shotgun (WGS) entry which is preliminary data.</text>
</comment>
<dbReference type="OrthoDB" id="1921318at2759"/>
<feature type="region of interest" description="Disordered" evidence="8">
    <location>
        <begin position="1"/>
        <end position="41"/>
    </location>
</feature>
<keyword evidence="7" id="KW-0539">Nucleus</keyword>
<dbReference type="InterPro" id="IPR027806">
    <property type="entry name" value="HARBI1_dom"/>
</dbReference>
<dbReference type="EMBL" id="JAAIUW010000008">
    <property type="protein sequence ID" value="KAF7820599.1"/>
    <property type="molecule type" value="Genomic_DNA"/>
</dbReference>
<evidence type="ECO:0000256" key="5">
    <source>
        <dbReference type="ARBA" id="ARBA00022723"/>
    </source>
</evidence>
<keyword evidence="12" id="KW-1185">Reference proteome</keyword>
<evidence type="ECO:0000256" key="3">
    <source>
        <dbReference type="ARBA" id="ARBA00006958"/>
    </source>
</evidence>
<keyword evidence="5" id="KW-0479">Metal-binding</keyword>
<name>A0A834TGL3_9FABA</name>
<evidence type="ECO:0000256" key="2">
    <source>
        <dbReference type="ARBA" id="ARBA00004123"/>
    </source>
</evidence>
<keyword evidence="4" id="KW-0540">Nuclease</keyword>
<evidence type="ECO:0000313" key="11">
    <source>
        <dbReference type="EMBL" id="KAF7820599.1"/>
    </source>
</evidence>
<comment type="similarity">
    <text evidence="3">Belongs to the HARBI1 family.</text>
</comment>
<dbReference type="PANTHER" id="PTHR22930:SF259">
    <property type="entry name" value="OS08G0106900 PROTEIN"/>
    <property type="match status" value="1"/>
</dbReference>
<comment type="cofactor">
    <cofactor evidence="1">
        <name>a divalent metal cation</name>
        <dbReference type="ChEBI" id="CHEBI:60240"/>
    </cofactor>
</comment>
<evidence type="ECO:0000256" key="6">
    <source>
        <dbReference type="ARBA" id="ARBA00022801"/>
    </source>
</evidence>
<dbReference type="GO" id="GO:0004518">
    <property type="term" value="F:nuclease activity"/>
    <property type="evidence" value="ECO:0007669"/>
    <property type="project" value="UniProtKB-KW"/>
</dbReference>
<evidence type="ECO:0000256" key="4">
    <source>
        <dbReference type="ARBA" id="ARBA00022722"/>
    </source>
</evidence>
<evidence type="ECO:0000259" key="9">
    <source>
        <dbReference type="Pfam" id="PF13359"/>
    </source>
</evidence>
<feature type="domain" description="DUF8040" evidence="10">
    <location>
        <begin position="169"/>
        <end position="256"/>
    </location>
</feature>
<sequence>MNYVEEDASSGSGDDVTMLDGHKRQAGVPSSSGRRKRSRKATGDAIVDAMLEIAAASKMRATAIMKNEDRFSISKCIKVLDEMQGVDQRIYFFALDLFESPIAREIFISLKSEKRLLWLQGKCDVSVSVDDIDLELNEMELVAAAAGYYYYNSINKQPCRSLSPRRCGFMTELLNAPDDSCREMLRMDKHVFHKLCDILRQRSMLRDTAGVVIEEQLAIFLNIIGHNERNRVIQERFQHSGETISRHFNNVLKAIKSLSREFLQPPHATTPPEILSSNRFYPYFKDCIGVIDGMHIPAHLPAKDQSRFRNKKGLLSQNVLAACTFDLQFIFIYPGWEGSVSDSHVLRAVLDDPDQNFPQIPEGKYYLVDMGYSNMGGFISPFQGVRYHHYEYRGANQLPRNAKELFNHRHCCLRNAIQRSFNVLKTRFPILKLAPQYAFHVQRDIVIAACVLHNFIRREERNDWIFGSVGGTPVDELSELDELPGVQLISSMQEQLAFSLRDSIATAMWDDFLNKWNEW</sequence>
<evidence type="ECO:0000313" key="12">
    <source>
        <dbReference type="Proteomes" id="UP000634136"/>
    </source>
</evidence>
<dbReference type="AlphaFoldDB" id="A0A834TGL3"/>
<dbReference type="GO" id="GO:0016787">
    <property type="term" value="F:hydrolase activity"/>
    <property type="evidence" value="ECO:0007669"/>
    <property type="project" value="UniProtKB-KW"/>
</dbReference>
<reference evidence="11" key="1">
    <citation type="submission" date="2020-09" db="EMBL/GenBank/DDBJ databases">
        <title>Genome-Enabled Discovery of Anthraquinone Biosynthesis in Senna tora.</title>
        <authorList>
            <person name="Kang S.-H."/>
            <person name="Pandey R.P."/>
            <person name="Lee C.-M."/>
            <person name="Sim J.-S."/>
            <person name="Jeong J.-T."/>
            <person name="Choi B.-S."/>
            <person name="Jung M."/>
            <person name="Ginzburg D."/>
            <person name="Zhao K."/>
            <person name="Won S.Y."/>
            <person name="Oh T.-J."/>
            <person name="Yu Y."/>
            <person name="Kim N.-H."/>
            <person name="Lee O.R."/>
            <person name="Lee T.-H."/>
            <person name="Bashyal P."/>
            <person name="Kim T.-S."/>
            <person name="Lee W.-H."/>
            <person name="Kawkins C."/>
            <person name="Kim C.-K."/>
            <person name="Kim J.S."/>
            <person name="Ahn B.O."/>
            <person name="Rhee S.Y."/>
            <person name="Sohng J.K."/>
        </authorList>
    </citation>
    <scope>NUCLEOTIDE SEQUENCE</scope>
    <source>
        <tissue evidence="11">Leaf</tissue>
    </source>
</reference>
<evidence type="ECO:0000259" key="10">
    <source>
        <dbReference type="Pfam" id="PF26138"/>
    </source>
</evidence>
<dbReference type="InterPro" id="IPR058353">
    <property type="entry name" value="DUF8040"/>
</dbReference>
<dbReference type="GO" id="GO:0046872">
    <property type="term" value="F:metal ion binding"/>
    <property type="evidence" value="ECO:0007669"/>
    <property type="project" value="UniProtKB-KW"/>
</dbReference>
<dbReference type="InterPro" id="IPR045249">
    <property type="entry name" value="HARBI1-like"/>
</dbReference>